<dbReference type="PANTHER" id="PTHR31589">
    <property type="entry name" value="PROTEIN, PUTATIVE (DUF239)-RELATED-RELATED"/>
    <property type="match status" value="1"/>
</dbReference>
<dbReference type="Gramene" id="ERN06109">
    <property type="protein sequence ID" value="ERN06109"/>
    <property type="gene ID" value="AMTR_s00016p00056120"/>
</dbReference>
<name>W1PEI4_AMBTC</name>
<evidence type="ECO:0000259" key="1">
    <source>
        <dbReference type="PROSITE" id="PS52045"/>
    </source>
</evidence>
<reference evidence="3" key="1">
    <citation type="journal article" date="2013" name="Science">
        <title>The Amborella genome and the evolution of flowering plants.</title>
        <authorList>
            <consortium name="Amborella Genome Project"/>
        </authorList>
    </citation>
    <scope>NUCLEOTIDE SEQUENCE [LARGE SCALE GENOMIC DNA]</scope>
</reference>
<evidence type="ECO:0000313" key="3">
    <source>
        <dbReference type="Proteomes" id="UP000017836"/>
    </source>
</evidence>
<organism evidence="2 3">
    <name type="scientific">Amborella trichopoda</name>
    <dbReference type="NCBI Taxonomy" id="13333"/>
    <lineage>
        <taxon>Eukaryota</taxon>
        <taxon>Viridiplantae</taxon>
        <taxon>Streptophyta</taxon>
        <taxon>Embryophyta</taxon>
        <taxon>Tracheophyta</taxon>
        <taxon>Spermatophyta</taxon>
        <taxon>Magnoliopsida</taxon>
        <taxon>Amborellales</taxon>
        <taxon>Amborellaceae</taxon>
        <taxon>Amborella</taxon>
    </lineage>
</organism>
<dbReference type="InterPro" id="IPR053168">
    <property type="entry name" value="Glutamic_endopeptidase"/>
</dbReference>
<dbReference type="Pfam" id="PF03080">
    <property type="entry name" value="Neprosin"/>
    <property type="match status" value="1"/>
</dbReference>
<keyword evidence="3" id="KW-1185">Reference proteome</keyword>
<proteinExistence type="predicted"/>
<dbReference type="AlphaFoldDB" id="W1PEI4"/>
<dbReference type="PROSITE" id="PS52045">
    <property type="entry name" value="NEPROSIN_PEP_CD"/>
    <property type="match status" value="1"/>
</dbReference>
<sequence>MDSSDVNTGNRWFIFQGFPIDYWPESIFTNFNVHRTVVWTGQVLITNSYGYHTSTQMGNGLFRVELQDAAYFKNLQVVDIDGKWPRPIGIVAFQDNNGCLDTREIKFSMTTGFNFGG</sequence>
<dbReference type="Proteomes" id="UP000017836">
    <property type="component" value="Unassembled WGS sequence"/>
</dbReference>
<dbReference type="STRING" id="13333.W1PEI4"/>
<accession>W1PEI4</accession>
<dbReference type="HOGENOM" id="CLU_030538_5_0_1"/>
<evidence type="ECO:0000313" key="2">
    <source>
        <dbReference type="EMBL" id="ERN06109.1"/>
    </source>
</evidence>
<gene>
    <name evidence="2" type="ORF">AMTR_s00016p00056120</name>
</gene>
<protein>
    <recommendedName>
        <fullName evidence="1">Neprosin PEP catalytic domain-containing protein</fullName>
    </recommendedName>
</protein>
<dbReference type="InterPro" id="IPR004314">
    <property type="entry name" value="Neprosin"/>
</dbReference>
<dbReference type="PANTHER" id="PTHR31589:SF110">
    <property type="entry name" value="PROTEIN, PUTATIVE (DUF239)-RELATED"/>
    <property type="match status" value="1"/>
</dbReference>
<feature type="domain" description="Neprosin PEP catalytic" evidence="1">
    <location>
        <begin position="1"/>
        <end position="117"/>
    </location>
</feature>
<dbReference type="EMBL" id="KI393908">
    <property type="protein sequence ID" value="ERN06109.1"/>
    <property type="molecule type" value="Genomic_DNA"/>
</dbReference>